<dbReference type="SUPFAM" id="SSF46785">
    <property type="entry name" value="Winged helix' DNA-binding domain"/>
    <property type="match status" value="1"/>
</dbReference>
<dbReference type="GO" id="GO:0003677">
    <property type="term" value="F:DNA binding"/>
    <property type="evidence" value="ECO:0007669"/>
    <property type="project" value="UniProtKB-KW"/>
</dbReference>
<evidence type="ECO:0000259" key="5">
    <source>
        <dbReference type="PROSITE" id="PS50931"/>
    </source>
</evidence>
<evidence type="ECO:0000313" key="7">
    <source>
        <dbReference type="Proteomes" id="UP000636264"/>
    </source>
</evidence>
<dbReference type="InterPro" id="IPR000847">
    <property type="entry name" value="LysR_HTH_N"/>
</dbReference>
<gene>
    <name evidence="6" type="ORF">GCM10011385_28830</name>
</gene>
<dbReference type="GO" id="GO:0005829">
    <property type="term" value="C:cytosol"/>
    <property type="evidence" value="ECO:0007669"/>
    <property type="project" value="TreeGrafter"/>
</dbReference>
<evidence type="ECO:0000313" key="6">
    <source>
        <dbReference type="EMBL" id="GGA73158.1"/>
    </source>
</evidence>
<comment type="similarity">
    <text evidence="1">Belongs to the LysR transcriptional regulatory family.</text>
</comment>
<comment type="caution">
    <text evidence="6">The sequence shown here is derived from an EMBL/GenBank/DDBJ whole genome shotgun (WGS) entry which is preliminary data.</text>
</comment>
<dbReference type="PROSITE" id="PS50931">
    <property type="entry name" value="HTH_LYSR"/>
    <property type="match status" value="1"/>
</dbReference>
<dbReference type="Pfam" id="PF00126">
    <property type="entry name" value="HTH_1"/>
    <property type="match status" value="1"/>
</dbReference>
<reference evidence="6" key="2">
    <citation type="submission" date="2020-09" db="EMBL/GenBank/DDBJ databases">
        <authorList>
            <person name="Sun Q."/>
            <person name="Zhou Y."/>
        </authorList>
    </citation>
    <scope>NUCLEOTIDE SEQUENCE</scope>
    <source>
        <strain evidence="6">CGMCC 1.15320</strain>
    </source>
</reference>
<reference evidence="6" key="1">
    <citation type="journal article" date="2014" name="Int. J. Syst. Evol. Microbiol.">
        <title>Complete genome sequence of Corynebacterium casei LMG S-19264T (=DSM 44701T), isolated from a smear-ripened cheese.</title>
        <authorList>
            <consortium name="US DOE Joint Genome Institute (JGI-PGF)"/>
            <person name="Walter F."/>
            <person name="Albersmeier A."/>
            <person name="Kalinowski J."/>
            <person name="Ruckert C."/>
        </authorList>
    </citation>
    <scope>NUCLEOTIDE SEQUENCE</scope>
    <source>
        <strain evidence="6">CGMCC 1.15320</strain>
    </source>
</reference>
<keyword evidence="4" id="KW-0804">Transcription</keyword>
<sequence>MGISIKQLEYFTAVTGAGSITRAAELLHVTPTAISLQIRLLEDLVGTPLLTRHSRGIVPTPVGKDLLPLASQILDLVATMEKTFIRKDPAVREIRLGAPPAFSRLIGVEALEGAATWLGTPNLRLVEGWTHELEQRLERSELDCMIGWNLPRHSEVHVTPLLEDEFYFVCAPEISSGAPTITVKEVLASPLVFYGQNSASWRVAQQAARSSGLKLDSERHVESIAVWRSLLCRGLGTSIVSMGSIRDEYLRGELVMQKIIGYTDTRMVEVAVRIEHKAEPWALAISDFLKNLMLEAHLTLPVAEPALQA</sequence>
<evidence type="ECO:0000256" key="4">
    <source>
        <dbReference type="ARBA" id="ARBA00023163"/>
    </source>
</evidence>
<protein>
    <submittedName>
        <fullName evidence="6">Transcriptional regulator</fullName>
    </submittedName>
</protein>
<evidence type="ECO:0000256" key="2">
    <source>
        <dbReference type="ARBA" id="ARBA00023015"/>
    </source>
</evidence>
<evidence type="ECO:0000256" key="3">
    <source>
        <dbReference type="ARBA" id="ARBA00023125"/>
    </source>
</evidence>
<keyword evidence="3" id="KW-0238">DNA-binding</keyword>
<name>A0A916W6U7_9HYPH</name>
<accession>A0A916W6U7</accession>
<dbReference type="Pfam" id="PF03466">
    <property type="entry name" value="LysR_substrate"/>
    <property type="match status" value="1"/>
</dbReference>
<dbReference type="Gene3D" id="1.10.10.10">
    <property type="entry name" value="Winged helix-like DNA-binding domain superfamily/Winged helix DNA-binding domain"/>
    <property type="match status" value="1"/>
</dbReference>
<organism evidence="6 7">
    <name type="scientific">Nitratireductor aestuarii</name>
    <dbReference type="NCBI Taxonomy" id="1735103"/>
    <lineage>
        <taxon>Bacteria</taxon>
        <taxon>Pseudomonadati</taxon>
        <taxon>Pseudomonadota</taxon>
        <taxon>Alphaproteobacteria</taxon>
        <taxon>Hyphomicrobiales</taxon>
        <taxon>Phyllobacteriaceae</taxon>
        <taxon>Nitratireductor</taxon>
    </lineage>
</organism>
<dbReference type="PANTHER" id="PTHR30419:SF8">
    <property type="entry name" value="NITROGEN ASSIMILATION TRANSCRIPTIONAL ACTIVATOR-RELATED"/>
    <property type="match status" value="1"/>
</dbReference>
<keyword evidence="2" id="KW-0805">Transcription regulation</keyword>
<dbReference type="InterPro" id="IPR050950">
    <property type="entry name" value="HTH-type_LysR_regulators"/>
</dbReference>
<evidence type="ECO:0000256" key="1">
    <source>
        <dbReference type="ARBA" id="ARBA00009437"/>
    </source>
</evidence>
<dbReference type="Gene3D" id="3.40.190.10">
    <property type="entry name" value="Periplasmic binding protein-like II"/>
    <property type="match status" value="2"/>
</dbReference>
<keyword evidence="7" id="KW-1185">Reference proteome</keyword>
<dbReference type="SUPFAM" id="SSF53850">
    <property type="entry name" value="Periplasmic binding protein-like II"/>
    <property type="match status" value="1"/>
</dbReference>
<dbReference type="FunFam" id="1.10.10.10:FF:000001">
    <property type="entry name" value="LysR family transcriptional regulator"/>
    <property type="match status" value="1"/>
</dbReference>
<dbReference type="InterPro" id="IPR005119">
    <property type="entry name" value="LysR_subst-bd"/>
</dbReference>
<dbReference type="PRINTS" id="PR00039">
    <property type="entry name" value="HTHLYSR"/>
</dbReference>
<dbReference type="InterPro" id="IPR036390">
    <property type="entry name" value="WH_DNA-bd_sf"/>
</dbReference>
<dbReference type="EMBL" id="BMIF01000009">
    <property type="protein sequence ID" value="GGA73158.1"/>
    <property type="molecule type" value="Genomic_DNA"/>
</dbReference>
<dbReference type="GO" id="GO:0003700">
    <property type="term" value="F:DNA-binding transcription factor activity"/>
    <property type="evidence" value="ECO:0007669"/>
    <property type="project" value="InterPro"/>
</dbReference>
<proteinExistence type="inferred from homology"/>
<dbReference type="Proteomes" id="UP000636264">
    <property type="component" value="Unassembled WGS sequence"/>
</dbReference>
<feature type="domain" description="HTH lysR-type" evidence="5">
    <location>
        <begin position="3"/>
        <end position="60"/>
    </location>
</feature>
<dbReference type="InterPro" id="IPR036388">
    <property type="entry name" value="WH-like_DNA-bd_sf"/>
</dbReference>
<dbReference type="AlphaFoldDB" id="A0A916W6U7"/>
<dbReference type="PANTHER" id="PTHR30419">
    <property type="entry name" value="HTH-TYPE TRANSCRIPTIONAL REGULATOR YBHD"/>
    <property type="match status" value="1"/>
</dbReference>